<evidence type="ECO:0000313" key="4">
    <source>
        <dbReference type="EMBL" id="WHM23378.1"/>
    </source>
</evidence>
<dbReference type="EMBL" id="CP120576">
    <property type="protein sequence ID" value="WEY85559.1"/>
    <property type="molecule type" value="Genomic_DNA"/>
</dbReference>
<keyword evidence="1" id="KW-0732">Signal</keyword>
<reference evidence="3" key="2">
    <citation type="submission" date="2023-03" db="EMBL/GenBank/DDBJ databases">
        <title>Complete genome sequences of 52 Bacillus and Priestia strains isolated from West-African fermentations and 26 reference strains from the DSMZ collection.</title>
        <authorList>
            <person name="Wiedenbein E.S."/>
            <person name="Canoy T.S."/>
            <person name="Hui Y."/>
            <person name="Parkouda C."/>
            <person name="Dawende C."/>
            <person name="Ametefe E."/>
            <person name="Jespersen L."/>
            <person name="Nielsen D.S."/>
        </authorList>
    </citation>
    <scope>NUCLEOTIDE SEQUENCE</scope>
    <source>
        <strain evidence="3">PRO56</strain>
    </source>
</reference>
<name>A0A2J0WLB5_BACIU</name>
<protein>
    <submittedName>
        <fullName evidence="2">PhrC/PhrF family phosphatase-inhibitory pheromone</fullName>
    </submittedName>
</protein>
<dbReference type="EMBL" id="JAGFPW010000030">
    <property type="protein sequence ID" value="MBO3796665.1"/>
    <property type="molecule type" value="Genomic_DNA"/>
</dbReference>
<feature type="chain" id="PRO_5044066585" evidence="1">
    <location>
        <begin position="20"/>
        <end position="39"/>
    </location>
</feature>
<proteinExistence type="predicted"/>
<evidence type="ECO:0000313" key="5">
    <source>
        <dbReference type="Proteomes" id="UP000665181"/>
    </source>
</evidence>
<evidence type="ECO:0000313" key="3">
    <source>
        <dbReference type="EMBL" id="WEY85559.1"/>
    </source>
</evidence>
<accession>A0A2J0WLB5</accession>
<organism evidence="2 5">
    <name type="scientific">Bacillus subtilis</name>
    <dbReference type="NCBI Taxonomy" id="1423"/>
    <lineage>
        <taxon>Bacteria</taxon>
        <taxon>Bacillati</taxon>
        <taxon>Bacillota</taxon>
        <taxon>Bacilli</taxon>
        <taxon>Bacillales</taxon>
        <taxon>Bacillaceae</taxon>
        <taxon>Bacillus</taxon>
    </lineage>
</organism>
<sequence length="39" mass="4401">MKWKYKLLLACLAVSAVFITVEVSNSSTEHFDVAQRAMI</sequence>
<dbReference type="InterPro" id="IPR025899">
    <property type="entry name" value="PhrC_PhrF"/>
</dbReference>
<dbReference type="EMBL" id="CP125292">
    <property type="protein sequence ID" value="WHM23378.1"/>
    <property type="molecule type" value="Genomic_DNA"/>
</dbReference>
<dbReference type="Proteomes" id="UP001214898">
    <property type="component" value="Chromosome"/>
</dbReference>
<evidence type="ECO:0000313" key="2">
    <source>
        <dbReference type="EMBL" id="MBO3796665.1"/>
    </source>
</evidence>
<reference evidence="2" key="1">
    <citation type="submission" date="2021-03" db="EMBL/GenBank/DDBJ databases">
        <title>Isolation of Bacillus subtilis from fermented food sample.</title>
        <authorList>
            <person name="Lakshmanan V."/>
            <person name="Athira K."/>
            <person name="Rajagopal K."/>
        </authorList>
    </citation>
    <scope>NUCLEOTIDE SEQUENCE</scope>
    <source>
        <strain evidence="2">S1</strain>
    </source>
</reference>
<dbReference type="AlphaFoldDB" id="A0A2J0WLB5"/>
<evidence type="ECO:0000256" key="1">
    <source>
        <dbReference type="SAM" id="SignalP"/>
    </source>
</evidence>
<reference evidence="4" key="3">
    <citation type="submission" date="2023-05" db="EMBL/GenBank/DDBJ databases">
        <title>Complete genome sequence of Bacillus subtilis SRCM117797 isolated from Soybean paste.</title>
        <authorList>
            <person name="Abraha H.B."/>
            <person name="Kim K.-P."/>
            <person name="Ryu M.-S."/>
            <person name="Jeong D.-Y."/>
        </authorList>
    </citation>
    <scope>NUCLEOTIDE SEQUENCE</scope>
    <source>
        <strain evidence="4">SRCM117797</strain>
    </source>
</reference>
<dbReference type="Pfam" id="PF11131">
    <property type="entry name" value="PhrC_PhrF"/>
    <property type="match status" value="1"/>
</dbReference>
<dbReference type="GeneID" id="86871632"/>
<feature type="signal peptide" evidence="1">
    <location>
        <begin position="1"/>
        <end position="19"/>
    </location>
</feature>
<dbReference type="Proteomes" id="UP000665181">
    <property type="component" value="Unassembled WGS sequence"/>
</dbReference>
<dbReference type="RefSeq" id="WP_014665774.1">
    <property type="nucleotide sequence ID" value="NZ_AP028964.1"/>
</dbReference>
<gene>
    <name evidence="2" type="ORF">J5227_20735</name>
    <name evidence="3" type="ORF">P5633_05070</name>
    <name evidence="4" type="ORF">QL281_10255</name>
</gene>
<dbReference type="Proteomes" id="UP001229422">
    <property type="component" value="Chromosome"/>
</dbReference>